<accession>A0A5B8XR83</accession>
<dbReference type="Proteomes" id="UP000321595">
    <property type="component" value="Chromosome"/>
</dbReference>
<dbReference type="Gene3D" id="3.30.1660.40">
    <property type="entry name" value="FlgT, N-terminal domain"/>
    <property type="match status" value="1"/>
</dbReference>
<name>A0A5B8XR83_9DELT</name>
<proteinExistence type="predicted"/>
<dbReference type="InterPro" id="IPR038180">
    <property type="entry name" value="FlgT_N_sf"/>
</dbReference>
<sequence length="453" mass="50133">MNNSKSWMANPRMNERQWTTFWFFDIFKLYNLTLLMVSLFLVSPLPVQAEGGDTTVIASGYGATAAEAKRAAQRNAIEDAVGVLVSHETIVENDQLIADKILTYSGGFIRSWEVLREEKLDEVFFVEIRAIVSSARLLNRLEELEVVNGEIRGQDISAEAASKQRRAEDSRKVLNDALEPFFNSSCVSSEIVSQSEVELGSSYEKRLRFRVRVGVNVKCYKEAHAILISALDSVAVRASEPMLGGKTAKGIHFLDTIHKIPNAKRPGTFLFAVQRPASYASGPAIFDLYYVDSASVDRDLIRDKLRNLAIYLNIEWFNESTETVLSRRFCVGGGQDCSDGNRGKAIDGVSGRIGSEVHGSSGLLITSWSRKHGGSNTLHEELEYEVVIENAEQMASVTGYKINIESYNGMSTSSPTLSLLGATCSRGCTTLRGLPDPAIILALAFFFRLRRRC</sequence>
<evidence type="ECO:0000313" key="2">
    <source>
        <dbReference type="Proteomes" id="UP000321595"/>
    </source>
</evidence>
<gene>
    <name evidence="1" type="ORF">FRD01_14600</name>
</gene>
<evidence type="ECO:0000313" key="1">
    <source>
        <dbReference type="EMBL" id="QED28442.1"/>
    </source>
</evidence>
<reference evidence="1 2" key="1">
    <citation type="submission" date="2019-08" db="EMBL/GenBank/DDBJ databases">
        <authorList>
            <person name="Liang Q."/>
        </authorList>
    </citation>
    <scope>NUCLEOTIDE SEQUENCE [LARGE SCALE GENOMIC DNA]</scope>
    <source>
        <strain evidence="1 2">V1718</strain>
    </source>
</reference>
<dbReference type="KEGG" id="bbae:FRD01_14600"/>
<dbReference type="EMBL" id="CP042467">
    <property type="protein sequence ID" value="QED28442.1"/>
    <property type="molecule type" value="Genomic_DNA"/>
</dbReference>
<dbReference type="RefSeq" id="WP_146960868.1">
    <property type="nucleotide sequence ID" value="NZ_CP042467.1"/>
</dbReference>
<organism evidence="1 2">
    <name type="scientific">Microvenator marinus</name>
    <dbReference type="NCBI Taxonomy" id="2600177"/>
    <lineage>
        <taxon>Bacteria</taxon>
        <taxon>Deltaproteobacteria</taxon>
        <taxon>Bradymonadales</taxon>
        <taxon>Microvenatoraceae</taxon>
        <taxon>Microvenator</taxon>
    </lineage>
</organism>
<protein>
    <submittedName>
        <fullName evidence="1">Uncharacterized protein</fullName>
    </submittedName>
</protein>
<dbReference type="AlphaFoldDB" id="A0A5B8XR83"/>
<keyword evidence="2" id="KW-1185">Reference proteome</keyword>
<dbReference type="OrthoDB" id="5411902at2"/>